<evidence type="ECO:0000256" key="3">
    <source>
        <dbReference type="ARBA" id="ARBA00004273"/>
    </source>
</evidence>
<keyword evidence="7 19" id="KW-0479">Metal-binding</keyword>
<evidence type="ECO:0000256" key="13">
    <source>
        <dbReference type="ARBA" id="ARBA00023004"/>
    </source>
</evidence>
<evidence type="ECO:0000256" key="4">
    <source>
        <dbReference type="ARBA" id="ARBA00006796"/>
    </source>
</evidence>
<keyword evidence="9 19" id="KW-0274">FAD</keyword>
<comment type="similarity">
    <text evidence="4">Belongs to the ETF-QO/FixC family.</text>
</comment>
<evidence type="ECO:0000256" key="15">
    <source>
        <dbReference type="ARBA" id="ARBA00023075"/>
    </source>
</evidence>
<dbReference type="InterPro" id="IPR040156">
    <property type="entry name" value="ETF-QO"/>
</dbReference>
<dbReference type="InterPro" id="IPR036188">
    <property type="entry name" value="FAD/NAD-bd_sf"/>
</dbReference>
<dbReference type="GO" id="GO:0051539">
    <property type="term" value="F:4 iron, 4 sulfur cluster binding"/>
    <property type="evidence" value="ECO:0007669"/>
    <property type="project" value="UniProtKB-UniRule"/>
</dbReference>
<dbReference type="GO" id="GO:0046872">
    <property type="term" value="F:metal ion binding"/>
    <property type="evidence" value="ECO:0007669"/>
    <property type="project" value="UniProtKB-KW"/>
</dbReference>
<evidence type="ECO:0000256" key="18">
    <source>
        <dbReference type="ARBA" id="ARBA00052682"/>
    </source>
</evidence>
<evidence type="ECO:0000259" key="21">
    <source>
        <dbReference type="Pfam" id="PF21162"/>
    </source>
</evidence>
<evidence type="ECO:0000256" key="12">
    <source>
        <dbReference type="ARBA" id="ARBA00023002"/>
    </source>
</evidence>
<organism evidence="22 23">
    <name type="scientific">Hortaea werneckii</name>
    <name type="common">Black yeast</name>
    <name type="synonym">Cladosporium werneckii</name>
    <dbReference type="NCBI Taxonomy" id="91943"/>
    <lineage>
        <taxon>Eukaryota</taxon>
        <taxon>Fungi</taxon>
        <taxon>Dikarya</taxon>
        <taxon>Ascomycota</taxon>
        <taxon>Pezizomycotina</taxon>
        <taxon>Dothideomycetes</taxon>
        <taxon>Dothideomycetidae</taxon>
        <taxon>Mycosphaerellales</taxon>
        <taxon>Teratosphaeriaceae</taxon>
        <taxon>Hortaea</taxon>
    </lineage>
</organism>
<dbReference type="InterPro" id="IPR049398">
    <property type="entry name" value="ETF-QO/FixC_UQ-bd"/>
</dbReference>
<proteinExistence type="inferred from homology"/>
<keyword evidence="16" id="KW-0496">Mitochondrion</keyword>
<evidence type="ECO:0000313" key="23">
    <source>
        <dbReference type="Proteomes" id="UP000270230"/>
    </source>
</evidence>
<dbReference type="Pfam" id="PF13450">
    <property type="entry name" value="NAD_binding_8"/>
    <property type="match status" value="1"/>
</dbReference>
<evidence type="ECO:0000256" key="16">
    <source>
        <dbReference type="ARBA" id="ARBA00023128"/>
    </source>
</evidence>
<evidence type="ECO:0000256" key="8">
    <source>
        <dbReference type="ARBA" id="ARBA00022792"/>
    </source>
</evidence>
<evidence type="ECO:0000256" key="1">
    <source>
        <dbReference type="ARBA" id="ARBA00001974"/>
    </source>
</evidence>
<reference evidence="22 23" key="1">
    <citation type="journal article" date="2018" name="BMC Genomics">
        <title>Genomic evidence for intraspecific hybridization in a clonal and extremely halotolerant yeast.</title>
        <authorList>
            <person name="Gostincar C."/>
            <person name="Stajich J.E."/>
            <person name="Zupancic J."/>
            <person name="Zalar P."/>
            <person name="Gunde-Cimerman N."/>
        </authorList>
    </citation>
    <scope>NUCLEOTIDE SEQUENCE [LARGE SCALE GENOMIC DNA]</scope>
    <source>
        <strain evidence="22 23">EXF-151</strain>
    </source>
</reference>
<dbReference type="GO" id="GO:0005743">
    <property type="term" value="C:mitochondrial inner membrane"/>
    <property type="evidence" value="ECO:0007669"/>
    <property type="project" value="UniProtKB-SubCell"/>
</dbReference>
<protein>
    <recommendedName>
        <fullName evidence="19">Electron transfer flavoprotein-ubiquinone oxidoreductase</fullName>
        <shortName evidence="19">ETF-QO</shortName>
        <ecNumber evidence="19">1.5.5.1</ecNumber>
    </recommendedName>
</protein>
<feature type="domain" description="ETF-QO/FixX C-terminal" evidence="20">
    <location>
        <begin position="527"/>
        <end position="629"/>
    </location>
</feature>
<evidence type="ECO:0000256" key="17">
    <source>
        <dbReference type="ARBA" id="ARBA00023136"/>
    </source>
</evidence>
<evidence type="ECO:0000259" key="20">
    <source>
        <dbReference type="Pfam" id="PF05187"/>
    </source>
</evidence>
<dbReference type="Gene3D" id="3.30.9.90">
    <property type="match status" value="1"/>
</dbReference>
<comment type="cofactor">
    <cofactor evidence="1 19">
        <name>FAD</name>
        <dbReference type="ChEBI" id="CHEBI:57692"/>
    </cofactor>
</comment>
<keyword evidence="17" id="KW-0472">Membrane</keyword>
<comment type="function">
    <text evidence="2 19">Accepts electrons from ETF and reduces ubiquinone.</text>
</comment>
<evidence type="ECO:0000256" key="7">
    <source>
        <dbReference type="ARBA" id="ARBA00022723"/>
    </source>
</evidence>
<evidence type="ECO:0000256" key="19">
    <source>
        <dbReference type="RuleBase" id="RU366068"/>
    </source>
</evidence>
<dbReference type="SUPFAM" id="SSF54862">
    <property type="entry name" value="4Fe-4S ferredoxins"/>
    <property type="match status" value="1"/>
</dbReference>
<keyword evidence="14 19" id="KW-0411">Iron-sulfur</keyword>
<dbReference type="Gene3D" id="3.50.50.60">
    <property type="entry name" value="FAD/NAD(P)-binding domain"/>
    <property type="match status" value="1"/>
</dbReference>
<comment type="subcellular location">
    <subcellularLocation>
        <location evidence="3">Mitochondrion inner membrane</location>
    </subcellularLocation>
</comment>
<evidence type="ECO:0000256" key="5">
    <source>
        <dbReference type="ARBA" id="ARBA00022448"/>
    </source>
</evidence>
<dbReference type="Pfam" id="PF21162">
    <property type="entry name" value="ETFQO_UQ-bd"/>
    <property type="match status" value="1"/>
</dbReference>
<dbReference type="AlphaFoldDB" id="A0A3M7B1L9"/>
<dbReference type="InterPro" id="IPR007859">
    <property type="entry name" value="ETF-QO/FixX_C"/>
</dbReference>
<gene>
    <name evidence="22" type="ORF">D0865_14417</name>
</gene>
<dbReference type="SUPFAM" id="SSF51905">
    <property type="entry name" value="FAD/NAD(P)-binding domain"/>
    <property type="match status" value="1"/>
</dbReference>
<dbReference type="Proteomes" id="UP000270230">
    <property type="component" value="Unassembled WGS sequence"/>
</dbReference>
<comment type="catalytic activity">
    <reaction evidence="18 19">
        <text>a ubiquinone + reduced [electron-transfer flavoprotein] = a ubiquinol + oxidized [electron-transfer flavoprotein] + H(+)</text>
        <dbReference type="Rhea" id="RHEA:24052"/>
        <dbReference type="Rhea" id="RHEA-COMP:9565"/>
        <dbReference type="Rhea" id="RHEA-COMP:9566"/>
        <dbReference type="Rhea" id="RHEA-COMP:10685"/>
        <dbReference type="Rhea" id="RHEA-COMP:10686"/>
        <dbReference type="ChEBI" id="CHEBI:15378"/>
        <dbReference type="ChEBI" id="CHEBI:16389"/>
        <dbReference type="ChEBI" id="CHEBI:17976"/>
        <dbReference type="ChEBI" id="CHEBI:57692"/>
        <dbReference type="ChEBI" id="CHEBI:58307"/>
        <dbReference type="EC" id="1.5.5.1"/>
    </reaction>
</comment>
<dbReference type="PANTHER" id="PTHR10617:SF107">
    <property type="entry name" value="ELECTRON TRANSFER FLAVOPROTEIN-UBIQUINONE OXIDOREDUCTASE, MITOCHONDRIAL"/>
    <property type="match status" value="1"/>
</dbReference>
<dbReference type="SUPFAM" id="SSF54373">
    <property type="entry name" value="FAD-linked reductases, C-terminal domain"/>
    <property type="match status" value="1"/>
</dbReference>
<keyword evidence="8" id="KW-0999">Mitochondrion inner membrane</keyword>
<evidence type="ECO:0000256" key="10">
    <source>
        <dbReference type="ARBA" id="ARBA00022946"/>
    </source>
</evidence>
<dbReference type="Pfam" id="PF05187">
    <property type="entry name" value="Fer4_ETF_QO"/>
    <property type="match status" value="1"/>
</dbReference>
<dbReference type="FunFam" id="3.30.70.20:FF:000015">
    <property type="entry name" value="Electron transfer flavoprotein-ubiquinone oxidoreductase"/>
    <property type="match status" value="1"/>
</dbReference>
<evidence type="ECO:0000256" key="2">
    <source>
        <dbReference type="ARBA" id="ARBA00002819"/>
    </source>
</evidence>
<keyword evidence="15 19" id="KW-0830">Ubiquinone</keyword>
<sequence length="632" mass="69729">MSVPGIANILRQTALRRSTRALETTAPRLLPSTTAASRCLVRGYRPAAITAGQRRALSTTVRRRFATPDDSFDPLAIDRESDQVDVCIVGGGPAGLSAAIKLKQLANEAGNDDFRVLLLEKAGDIGDHIVSGNVIEPSALNELLPDWNSEDNPNRFEDVTPATSDKMRFLTKNSSIPIPAPPQMHNKGNYIISLNQLSKWLGERAEEIGVEVYAGFAASEVLYNPDGSVKGVATNDLGMSRSGQPKDSFERGMEFHARCTLLAEGCHGSLTKKVAKKFDLRRDSEPQTYGLGIKEVWEIDPAKFEKGLVVHSMGYPLPKDTYGGAWMYHFGDNMVSIGLVVGLDYPNPWLAPYGEFNKMKHHPLYKNYLEGGKCISYAARTLNEGGYQSIPKCAFPGGALIGDTAGFLNVPKIKGTHTAMRSGMLAAESAFSALEGSKDSEGAVFLYDYEDKLRASPIWKELKAVRNMRPSFHSPLGIYGGILYSGFSAYISRGLEPWTFKHGGRDHEATKPADQCQKIEYPKPDNNISFDILTSVSRTGTNHEEDQPVHLQVKDWDKHAEMDYPKYKGVENRFCPAGVYEYIEDESKDLGVRFQINAQNCVHCKTCDIKDPSQDINWQTPQGGEGPKYVMT</sequence>
<keyword evidence="5 19" id="KW-0813">Transport</keyword>
<keyword evidence="11 19" id="KW-0249">Electron transport</keyword>
<dbReference type="EC" id="1.5.5.1" evidence="19"/>
<dbReference type="EMBL" id="QWIN01002068">
    <property type="protein sequence ID" value="RMY33586.1"/>
    <property type="molecule type" value="Genomic_DNA"/>
</dbReference>
<feature type="domain" description="ETF-QO/FixC ubiquinone-binding" evidence="21">
    <location>
        <begin position="289"/>
        <end position="382"/>
    </location>
</feature>
<keyword evidence="6 19" id="KW-0285">Flavoprotein</keyword>
<keyword evidence="13 19" id="KW-0408">Iron</keyword>
<evidence type="ECO:0000256" key="6">
    <source>
        <dbReference type="ARBA" id="ARBA00022630"/>
    </source>
</evidence>
<comment type="cofactor">
    <cofactor evidence="19">
        <name>[4Fe-4S] cluster</name>
        <dbReference type="ChEBI" id="CHEBI:49883"/>
    </cofactor>
    <text evidence="19">Binds 1 [4Fe-4S] cluster.</text>
</comment>
<dbReference type="Gene3D" id="3.30.70.20">
    <property type="match status" value="1"/>
</dbReference>
<keyword evidence="10" id="KW-0809">Transit peptide</keyword>
<accession>A0A3M7B1L9</accession>
<evidence type="ECO:0000256" key="11">
    <source>
        <dbReference type="ARBA" id="ARBA00022982"/>
    </source>
</evidence>
<dbReference type="VEuPathDB" id="FungiDB:BTJ68_02030"/>
<keyword evidence="12 19" id="KW-0560">Oxidoreductase</keyword>
<name>A0A3M7B1L9_HORWE</name>
<evidence type="ECO:0000256" key="9">
    <source>
        <dbReference type="ARBA" id="ARBA00022827"/>
    </source>
</evidence>
<comment type="caution">
    <text evidence="22">The sequence shown here is derived from an EMBL/GenBank/DDBJ whole genome shotgun (WGS) entry which is preliminary data.</text>
</comment>
<dbReference type="OrthoDB" id="437331at2759"/>
<dbReference type="GO" id="GO:0004174">
    <property type="term" value="F:electron-transferring-flavoprotein dehydrogenase activity"/>
    <property type="evidence" value="ECO:0007669"/>
    <property type="project" value="UniProtKB-UniRule"/>
</dbReference>
<dbReference type="PANTHER" id="PTHR10617">
    <property type="entry name" value="ELECTRON TRANSFER FLAVOPROTEIN-UBIQUINONE OXIDOREDUCTASE"/>
    <property type="match status" value="1"/>
</dbReference>
<evidence type="ECO:0000256" key="14">
    <source>
        <dbReference type="ARBA" id="ARBA00023014"/>
    </source>
</evidence>
<evidence type="ECO:0000313" key="22">
    <source>
        <dbReference type="EMBL" id="RMY33586.1"/>
    </source>
</evidence>